<keyword evidence="6" id="KW-1185">Reference proteome</keyword>
<protein>
    <submittedName>
        <fullName evidence="5">ABC transporter ATP-binding protein</fullName>
    </submittedName>
</protein>
<evidence type="ECO:0000259" key="4">
    <source>
        <dbReference type="PROSITE" id="PS50893"/>
    </source>
</evidence>
<dbReference type="Proteomes" id="UP000077875">
    <property type="component" value="Chromosome"/>
</dbReference>
<sequence length="249" mass="26917">MGSIALTVDGLGVSFGGFKALQGINLTVASGELRVLLGANGAGKTTLMDLISGKTRSSEGRVFIHDTEITHWPEHRIARAGIGRKFQVPSVFRELSVWQNLAVAACRATSVLANLRFSFSRTEISKVEEVLALTSLTDERNATAAHLSHGQTQWLELGMLIAQNPKIVLLDEPTAGMTQAETRKTAQIINQLKGRHTLLVVEHDMGFVREIAERITVLHLGQVLAEGSVAQIETDARVRAAYLGSKGIS</sequence>
<evidence type="ECO:0000256" key="3">
    <source>
        <dbReference type="ARBA" id="ARBA00022840"/>
    </source>
</evidence>
<name>A0A172YJ84_9GAMM</name>
<evidence type="ECO:0000313" key="6">
    <source>
        <dbReference type="Proteomes" id="UP000077875"/>
    </source>
</evidence>
<dbReference type="Pfam" id="PF12399">
    <property type="entry name" value="BCA_ABC_TP_C"/>
    <property type="match status" value="1"/>
</dbReference>
<keyword evidence="2" id="KW-0547">Nucleotide-binding</keyword>
<dbReference type="InterPro" id="IPR032823">
    <property type="entry name" value="BCA_ABC_TP_C"/>
</dbReference>
<reference evidence="5 6" key="1">
    <citation type="submission" date="2016-04" db="EMBL/GenBank/DDBJ databases">
        <title>Complete Genome Sequence of Halotalea alkalilenta IHB B 13600.</title>
        <authorList>
            <person name="Swarnkar M.K."/>
            <person name="Sharma A."/>
            <person name="Kaushal K."/>
            <person name="Soni R."/>
            <person name="Rana S."/>
            <person name="Singh A.K."/>
            <person name="Gulati A."/>
        </authorList>
    </citation>
    <scope>NUCLEOTIDE SEQUENCE [LARGE SCALE GENOMIC DNA]</scope>
    <source>
        <strain evidence="5 6">IHB B 13600</strain>
    </source>
</reference>
<dbReference type="InterPro" id="IPR027417">
    <property type="entry name" value="P-loop_NTPase"/>
</dbReference>
<dbReference type="PROSITE" id="PS50893">
    <property type="entry name" value="ABC_TRANSPORTER_2"/>
    <property type="match status" value="1"/>
</dbReference>
<dbReference type="PANTHER" id="PTHR45772">
    <property type="entry name" value="CONSERVED COMPONENT OF ABC TRANSPORTER FOR NATURAL AMINO ACIDS-RELATED"/>
    <property type="match status" value="1"/>
</dbReference>
<dbReference type="InterPro" id="IPR017781">
    <property type="entry name" value="ABC_transptr_urea_ATP-bd_UrtD"/>
</dbReference>
<feature type="domain" description="ABC transporter" evidence="4">
    <location>
        <begin position="6"/>
        <end position="245"/>
    </location>
</feature>
<evidence type="ECO:0000256" key="2">
    <source>
        <dbReference type="ARBA" id="ARBA00022741"/>
    </source>
</evidence>
<dbReference type="InterPro" id="IPR051120">
    <property type="entry name" value="ABC_AA/LPS_Transport"/>
</dbReference>
<dbReference type="EMBL" id="CP015243">
    <property type="protein sequence ID" value="ANF59288.1"/>
    <property type="molecule type" value="Genomic_DNA"/>
</dbReference>
<dbReference type="SUPFAM" id="SSF52540">
    <property type="entry name" value="P-loop containing nucleoside triphosphate hydrolases"/>
    <property type="match status" value="1"/>
</dbReference>
<evidence type="ECO:0000256" key="1">
    <source>
        <dbReference type="ARBA" id="ARBA00022448"/>
    </source>
</evidence>
<dbReference type="SMART" id="SM00382">
    <property type="entry name" value="AAA"/>
    <property type="match status" value="1"/>
</dbReference>
<dbReference type="NCBIfam" id="TIGR03411">
    <property type="entry name" value="urea_trans_UrtD"/>
    <property type="match status" value="1"/>
</dbReference>
<dbReference type="RefSeq" id="WP_064124120.1">
    <property type="nucleotide sequence ID" value="NZ_CP015243.1"/>
</dbReference>
<dbReference type="InterPro" id="IPR003593">
    <property type="entry name" value="AAA+_ATPase"/>
</dbReference>
<dbReference type="GO" id="GO:0005524">
    <property type="term" value="F:ATP binding"/>
    <property type="evidence" value="ECO:0007669"/>
    <property type="project" value="UniProtKB-KW"/>
</dbReference>
<dbReference type="KEGG" id="haa:A5892_19020"/>
<gene>
    <name evidence="5" type="ORF">A5892_19020</name>
</gene>
<dbReference type="Gene3D" id="3.40.50.300">
    <property type="entry name" value="P-loop containing nucleotide triphosphate hydrolases"/>
    <property type="match status" value="1"/>
</dbReference>
<accession>A0A172YJ84</accession>
<evidence type="ECO:0000313" key="5">
    <source>
        <dbReference type="EMBL" id="ANF59288.1"/>
    </source>
</evidence>
<keyword evidence="1" id="KW-0813">Transport</keyword>
<proteinExistence type="predicted"/>
<organism evidence="5 6">
    <name type="scientific">Halotalea alkalilenta</name>
    <dbReference type="NCBI Taxonomy" id="376489"/>
    <lineage>
        <taxon>Bacteria</taxon>
        <taxon>Pseudomonadati</taxon>
        <taxon>Pseudomonadota</taxon>
        <taxon>Gammaproteobacteria</taxon>
        <taxon>Oceanospirillales</taxon>
        <taxon>Halomonadaceae</taxon>
        <taxon>Halotalea</taxon>
    </lineage>
</organism>
<dbReference type="CDD" id="cd03219">
    <property type="entry name" value="ABC_Mj1267_LivG_branched"/>
    <property type="match status" value="1"/>
</dbReference>
<keyword evidence="3 5" id="KW-0067">ATP-binding</keyword>
<dbReference type="AlphaFoldDB" id="A0A172YJ84"/>
<dbReference type="Pfam" id="PF00005">
    <property type="entry name" value="ABC_tran"/>
    <property type="match status" value="1"/>
</dbReference>
<dbReference type="PANTHER" id="PTHR45772:SF8">
    <property type="entry name" value="HIGH-AFFINITY BRANCHED-CHAIN AMINO ACID TRANSPORT ATP-BINDING PROTEIN"/>
    <property type="match status" value="1"/>
</dbReference>
<dbReference type="STRING" id="376489.A5892_19020"/>
<dbReference type="GO" id="GO:0016887">
    <property type="term" value="F:ATP hydrolysis activity"/>
    <property type="evidence" value="ECO:0007669"/>
    <property type="project" value="InterPro"/>
</dbReference>
<dbReference type="GO" id="GO:0005886">
    <property type="term" value="C:plasma membrane"/>
    <property type="evidence" value="ECO:0007669"/>
    <property type="project" value="TreeGrafter"/>
</dbReference>
<dbReference type="InterPro" id="IPR003439">
    <property type="entry name" value="ABC_transporter-like_ATP-bd"/>
</dbReference>